<reference evidence="1" key="1">
    <citation type="submission" date="2020-08" db="EMBL/GenBank/DDBJ databases">
        <title>Multicomponent nature underlies the extraordinary mechanical properties of spider dragline silk.</title>
        <authorList>
            <person name="Kono N."/>
            <person name="Nakamura H."/>
            <person name="Mori M."/>
            <person name="Yoshida Y."/>
            <person name="Ohtoshi R."/>
            <person name="Malay A.D."/>
            <person name="Moran D.A.P."/>
            <person name="Tomita M."/>
            <person name="Numata K."/>
            <person name="Arakawa K."/>
        </authorList>
    </citation>
    <scope>NUCLEOTIDE SEQUENCE</scope>
</reference>
<organism evidence="1 2">
    <name type="scientific">Nephila pilipes</name>
    <name type="common">Giant wood spider</name>
    <name type="synonym">Nephila maculata</name>
    <dbReference type="NCBI Taxonomy" id="299642"/>
    <lineage>
        <taxon>Eukaryota</taxon>
        <taxon>Metazoa</taxon>
        <taxon>Ecdysozoa</taxon>
        <taxon>Arthropoda</taxon>
        <taxon>Chelicerata</taxon>
        <taxon>Arachnida</taxon>
        <taxon>Araneae</taxon>
        <taxon>Araneomorphae</taxon>
        <taxon>Entelegynae</taxon>
        <taxon>Araneoidea</taxon>
        <taxon>Nephilidae</taxon>
        <taxon>Nephila</taxon>
    </lineage>
</organism>
<evidence type="ECO:0000313" key="2">
    <source>
        <dbReference type="Proteomes" id="UP000887013"/>
    </source>
</evidence>
<dbReference type="AlphaFoldDB" id="A0A8X6U7P2"/>
<dbReference type="Proteomes" id="UP000887013">
    <property type="component" value="Unassembled WGS sequence"/>
</dbReference>
<sequence length="79" mass="9279">MPDSHLSIWLIIGRTKFRTLREFEEYWDDDLDEDLDGTKNIVELPLDRVEDGSDLAGVDDNIQEEEKIPYRSGIEKVHF</sequence>
<evidence type="ECO:0000313" key="1">
    <source>
        <dbReference type="EMBL" id="GFU00629.1"/>
    </source>
</evidence>
<proteinExistence type="predicted"/>
<name>A0A8X6U7P2_NEPPI</name>
<accession>A0A8X6U7P2</accession>
<dbReference type="EMBL" id="BMAW01027125">
    <property type="protein sequence ID" value="GFU00629.1"/>
    <property type="molecule type" value="Genomic_DNA"/>
</dbReference>
<protein>
    <submittedName>
        <fullName evidence="1">Uncharacterized protein</fullName>
    </submittedName>
</protein>
<comment type="caution">
    <text evidence="1">The sequence shown here is derived from an EMBL/GenBank/DDBJ whole genome shotgun (WGS) entry which is preliminary data.</text>
</comment>
<gene>
    <name evidence="1" type="ORF">NPIL_403981</name>
</gene>
<keyword evidence="2" id="KW-1185">Reference proteome</keyword>